<proteinExistence type="inferred from homology"/>
<dbReference type="OrthoDB" id="5770785at2"/>
<comment type="similarity">
    <text evidence="4">Belongs to the NapD family.</text>
</comment>
<dbReference type="Proteomes" id="UP000198807">
    <property type="component" value="Unassembled WGS sequence"/>
</dbReference>
<dbReference type="InterPro" id="IPR005623">
    <property type="entry name" value="Chaperone_NapD_NO3_reduct"/>
</dbReference>
<dbReference type="Gene3D" id="3.30.70.920">
    <property type="match status" value="1"/>
</dbReference>
<dbReference type="STRING" id="650850.SAMN04488129_11256"/>
<dbReference type="Pfam" id="PF03927">
    <property type="entry name" value="NapD"/>
    <property type="match status" value="1"/>
</dbReference>
<evidence type="ECO:0000256" key="3">
    <source>
        <dbReference type="ARBA" id="ARBA00023186"/>
    </source>
</evidence>
<dbReference type="RefSeq" id="WP_089713568.1">
    <property type="nucleotide sequence ID" value="NZ_FOBC01000012.1"/>
</dbReference>
<evidence type="ECO:0000313" key="5">
    <source>
        <dbReference type="EMBL" id="SEL58287.1"/>
    </source>
</evidence>
<dbReference type="PANTHER" id="PTHR38603:SF1">
    <property type="entry name" value="CHAPERONE NAPD"/>
    <property type="match status" value="1"/>
</dbReference>
<comment type="subcellular location">
    <subcellularLocation>
        <location evidence="1 4">Cytoplasm</location>
    </subcellularLocation>
</comment>
<name>A0A1H7RG07_9GAMM</name>
<accession>A0A1H7RG07</accession>
<organism evidence="5 6">
    <name type="scientific">Halomonas daqiaonensis</name>
    <dbReference type="NCBI Taxonomy" id="650850"/>
    <lineage>
        <taxon>Bacteria</taxon>
        <taxon>Pseudomonadati</taxon>
        <taxon>Pseudomonadota</taxon>
        <taxon>Gammaproteobacteria</taxon>
        <taxon>Oceanospirillales</taxon>
        <taxon>Halomonadaceae</taxon>
        <taxon>Halomonas</taxon>
    </lineage>
</organism>
<keyword evidence="3 4" id="KW-0143">Chaperone</keyword>
<dbReference type="GO" id="GO:0005737">
    <property type="term" value="C:cytoplasm"/>
    <property type="evidence" value="ECO:0007669"/>
    <property type="project" value="UniProtKB-SubCell"/>
</dbReference>
<protein>
    <recommendedName>
        <fullName evidence="4">Chaperone NapD</fullName>
    </recommendedName>
    <alternativeName>
        <fullName evidence="4">NapA signal peptide-binding chaperone NapD</fullName>
    </alternativeName>
</protein>
<dbReference type="PANTHER" id="PTHR38603">
    <property type="entry name" value="CHAPERONE NAPD"/>
    <property type="match status" value="1"/>
</dbReference>
<reference evidence="6" key="1">
    <citation type="submission" date="2016-10" db="EMBL/GenBank/DDBJ databases">
        <authorList>
            <person name="Varghese N."/>
            <person name="Submissions S."/>
        </authorList>
    </citation>
    <scope>NUCLEOTIDE SEQUENCE [LARGE SCALE GENOMIC DNA]</scope>
    <source>
        <strain evidence="6">CGMCC 1.9150</strain>
    </source>
</reference>
<dbReference type="GO" id="GO:0005048">
    <property type="term" value="F:signal sequence binding"/>
    <property type="evidence" value="ECO:0007669"/>
    <property type="project" value="UniProtKB-UniRule"/>
</dbReference>
<dbReference type="EMBL" id="FOBC01000012">
    <property type="protein sequence ID" value="SEL58287.1"/>
    <property type="molecule type" value="Genomic_DNA"/>
</dbReference>
<evidence type="ECO:0000256" key="4">
    <source>
        <dbReference type="HAMAP-Rule" id="MF_02200"/>
    </source>
</evidence>
<evidence type="ECO:0000256" key="1">
    <source>
        <dbReference type="ARBA" id="ARBA00004496"/>
    </source>
</evidence>
<evidence type="ECO:0000313" key="6">
    <source>
        <dbReference type="Proteomes" id="UP000198807"/>
    </source>
</evidence>
<dbReference type="GO" id="GO:0051224">
    <property type="term" value="P:negative regulation of protein transport"/>
    <property type="evidence" value="ECO:0007669"/>
    <property type="project" value="UniProtKB-UniRule"/>
</dbReference>
<dbReference type="AlphaFoldDB" id="A0A1H7RG07"/>
<comment type="subunit">
    <text evidence="4">Interacts with the cytoplasmic NapA precursor.</text>
</comment>
<keyword evidence="2 4" id="KW-0963">Cytoplasm</keyword>
<keyword evidence="6" id="KW-1185">Reference proteome</keyword>
<comment type="function">
    <text evidence="4">Chaperone for NapA, the catalytic subunit of the periplasmic nitrate reductase. It binds directly and specifically to the twin-arginine signal peptide of NapA, preventing premature interaction with the Tat translocase and premature export.</text>
</comment>
<gene>
    <name evidence="4" type="primary">napD</name>
    <name evidence="5" type="ORF">SAMN04488129_11256</name>
</gene>
<evidence type="ECO:0000256" key="2">
    <source>
        <dbReference type="ARBA" id="ARBA00022490"/>
    </source>
</evidence>
<sequence length="94" mass="10047">MPSDVLHVTSFLVHVQPANLRDIADWLAAQTDCDVSAEDPSGKLVVVVESPLESRVLDLIDSVQSLSGVLGAALVYHELLDPDTADEPQQEAPS</sequence>
<dbReference type="HAMAP" id="MF_02200">
    <property type="entry name" value="NapD"/>
    <property type="match status" value="1"/>
</dbReference>